<dbReference type="SUPFAM" id="SSF54197">
    <property type="entry name" value="HIT-like"/>
    <property type="match status" value="1"/>
</dbReference>
<protein>
    <submittedName>
        <fullName evidence="3">Histidine triad domain protein</fullName>
    </submittedName>
</protein>
<comment type="caution">
    <text evidence="3">The sequence shown here is derived from an EMBL/GenBank/DDBJ whole genome shotgun (WGS) entry which is preliminary data.</text>
</comment>
<dbReference type="RefSeq" id="WP_284245828.1">
    <property type="nucleotide sequence ID" value="NZ_BSST01000001.1"/>
</dbReference>
<dbReference type="PROSITE" id="PS51084">
    <property type="entry name" value="HIT_2"/>
    <property type="match status" value="1"/>
</dbReference>
<dbReference type="InterPro" id="IPR011146">
    <property type="entry name" value="HIT-like"/>
</dbReference>
<dbReference type="Gene3D" id="3.30.428.10">
    <property type="entry name" value="HIT-like"/>
    <property type="match status" value="1"/>
</dbReference>
<dbReference type="InterPro" id="IPR036265">
    <property type="entry name" value="HIT-like_sf"/>
</dbReference>
<evidence type="ECO:0000256" key="1">
    <source>
        <dbReference type="PROSITE-ProRule" id="PRU00464"/>
    </source>
</evidence>
<accession>A0ABQ6GVB8</accession>
<name>A0ABQ6GVB8_9GAMM</name>
<dbReference type="InterPro" id="IPR026026">
    <property type="entry name" value="HIT_Hint"/>
</dbReference>
<dbReference type="EMBL" id="BSST01000001">
    <property type="protein sequence ID" value="GLX79883.1"/>
    <property type="molecule type" value="Genomic_DNA"/>
</dbReference>
<dbReference type="PIRSF" id="PIRSF000714">
    <property type="entry name" value="HIT"/>
    <property type="match status" value="1"/>
</dbReference>
<keyword evidence="4" id="KW-1185">Reference proteome</keyword>
<dbReference type="Pfam" id="PF01230">
    <property type="entry name" value="HIT"/>
    <property type="match status" value="1"/>
</dbReference>
<sequence>MSTSFTLHQLLQRDCIELLDFPLSKLLLMNDNQYPWFVLVPKVEGIKDTYQLDWSEQQQLLNESSMLSEVLMQLFNGDKMNVAALGNVCPQLHIHHIVRFSNDKAWPKPIWGEYPMQPYSDAELAVLKEKLMPALKTVLAQL</sequence>
<evidence type="ECO:0000259" key="2">
    <source>
        <dbReference type="PROSITE" id="PS51084"/>
    </source>
</evidence>
<feature type="domain" description="HIT" evidence="2">
    <location>
        <begin position="38"/>
        <end position="106"/>
    </location>
</feature>
<comment type="caution">
    <text evidence="1">Lacks conserved residue(s) required for the propagation of feature annotation.</text>
</comment>
<dbReference type="Proteomes" id="UP001157186">
    <property type="component" value="Unassembled WGS sequence"/>
</dbReference>
<organism evidence="3 4">
    <name type="scientific">Thalassotalea insulae</name>
    <dbReference type="NCBI Taxonomy" id="2056778"/>
    <lineage>
        <taxon>Bacteria</taxon>
        <taxon>Pseudomonadati</taxon>
        <taxon>Pseudomonadota</taxon>
        <taxon>Gammaproteobacteria</taxon>
        <taxon>Alteromonadales</taxon>
        <taxon>Colwelliaceae</taxon>
        <taxon>Thalassotalea</taxon>
    </lineage>
</organism>
<evidence type="ECO:0000313" key="4">
    <source>
        <dbReference type="Proteomes" id="UP001157186"/>
    </source>
</evidence>
<evidence type="ECO:0000313" key="3">
    <source>
        <dbReference type="EMBL" id="GLX79883.1"/>
    </source>
</evidence>
<gene>
    <name evidence="3" type="ORF">tinsulaeT_32230</name>
</gene>
<proteinExistence type="predicted"/>
<reference evidence="3 4" key="1">
    <citation type="submission" date="2023-03" db="EMBL/GenBank/DDBJ databases">
        <title>Draft genome sequence of Thalassotalea insulae KCTC 62186T.</title>
        <authorList>
            <person name="Sawabe T."/>
        </authorList>
    </citation>
    <scope>NUCLEOTIDE SEQUENCE [LARGE SCALE GENOMIC DNA]</scope>
    <source>
        <strain evidence="3 4">KCTC 62186</strain>
    </source>
</reference>